<keyword evidence="6" id="KW-0560">Oxidoreductase</keyword>
<evidence type="ECO:0000256" key="5">
    <source>
        <dbReference type="ARBA" id="ARBA00023004"/>
    </source>
</evidence>
<evidence type="ECO:0000256" key="2">
    <source>
        <dbReference type="ARBA" id="ARBA00010617"/>
    </source>
</evidence>
<gene>
    <name evidence="8" type="ORF">JX265_009828</name>
</gene>
<comment type="cofactor">
    <cofactor evidence="1 7">
        <name>heme</name>
        <dbReference type="ChEBI" id="CHEBI:30413"/>
    </cofactor>
</comment>
<evidence type="ECO:0008006" key="10">
    <source>
        <dbReference type="Google" id="ProtNLM"/>
    </source>
</evidence>
<comment type="caution">
    <text evidence="8">The sequence shown here is derived from an EMBL/GenBank/DDBJ whole genome shotgun (WGS) entry which is preliminary data.</text>
</comment>
<dbReference type="PANTHER" id="PTHR24305:SF222">
    <property type="entry name" value="CYTOCHROME P450 MONOOXYGENASE STCS"/>
    <property type="match status" value="1"/>
</dbReference>
<dbReference type="InterPro" id="IPR050121">
    <property type="entry name" value="Cytochrome_P450_monoxygenase"/>
</dbReference>
<accession>A0A9P9WFE2</accession>
<comment type="similarity">
    <text evidence="2">Belongs to the cytochrome P450 family.</text>
</comment>
<keyword evidence="4 7" id="KW-0479">Metal-binding</keyword>
<protein>
    <recommendedName>
        <fullName evidence="10">Cytochrome P450</fullName>
    </recommendedName>
</protein>
<keyword evidence="6" id="KW-0503">Monooxygenase</keyword>
<evidence type="ECO:0000313" key="8">
    <source>
        <dbReference type="EMBL" id="KAI1860429.1"/>
    </source>
</evidence>
<dbReference type="InterPro" id="IPR036396">
    <property type="entry name" value="Cyt_P450_sf"/>
</dbReference>
<evidence type="ECO:0000256" key="6">
    <source>
        <dbReference type="ARBA" id="ARBA00023033"/>
    </source>
</evidence>
<dbReference type="GO" id="GO:0005506">
    <property type="term" value="F:iron ion binding"/>
    <property type="evidence" value="ECO:0007669"/>
    <property type="project" value="InterPro"/>
</dbReference>
<sequence>MPPYNWITGHLLAIKPFLMRQPPDALFNYALTEMAWSINSDAFYLDFWPIAGPMLVLKSPSMAMQMMQQNNPGKPDFVANTFTELAGGPNLISMEEGMWKKWRAMFNPILSTSAILQQAPRIVVECEKLCQKLRRRAHEGLVFQLEQDTLPLTLEVISVISLDKTFNYQLADSGIPRHLRSMINWGTFGSSLNPFKRWNPIRPLLVAYHGRKLSKYIGAVLEDDLAERRVRHDLSKESKLKKTKSMAELLVDAYLTEYGDKPGPMEPYFKYLACAQLRLFLIGGHDTTSSTLVYAYHLLYGNPTTLALVRTEHDEVLGKDISLAGARITANPTLLNKLPYTNACIKESMRMFPPASAMRAGTPDIVLKDRDGKLYPTAGWNVWSLHLAMHRSSELFKEPDSFRPERWLVGPDHPLHPPKGAYRPFEFGARSCPGQALSILEVTVTLAMTIREFDIHDAYSEWDTTRPKRGISVAFGDRPYAVEGGGGGSHPVDLYPCRISIAQDVASGGDNMIVESCDSQPLSTAASPEMGT</sequence>
<evidence type="ECO:0000256" key="1">
    <source>
        <dbReference type="ARBA" id="ARBA00001971"/>
    </source>
</evidence>
<dbReference type="Proteomes" id="UP000829685">
    <property type="component" value="Unassembled WGS sequence"/>
</dbReference>
<evidence type="ECO:0000256" key="4">
    <source>
        <dbReference type="ARBA" id="ARBA00022723"/>
    </source>
</evidence>
<keyword evidence="9" id="KW-1185">Reference proteome</keyword>
<dbReference type="CDD" id="cd11051">
    <property type="entry name" value="CYP59-like"/>
    <property type="match status" value="1"/>
</dbReference>
<keyword evidence="5 7" id="KW-0408">Iron</keyword>
<dbReference type="PRINTS" id="PR00465">
    <property type="entry name" value="EP450IV"/>
</dbReference>
<dbReference type="InterPro" id="IPR002403">
    <property type="entry name" value="Cyt_P450_E_grp-IV"/>
</dbReference>
<keyword evidence="3 7" id="KW-0349">Heme</keyword>
<proteinExistence type="inferred from homology"/>
<dbReference type="Gene3D" id="1.10.630.10">
    <property type="entry name" value="Cytochrome P450"/>
    <property type="match status" value="1"/>
</dbReference>
<dbReference type="SUPFAM" id="SSF48264">
    <property type="entry name" value="Cytochrome P450"/>
    <property type="match status" value="1"/>
</dbReference>
<dbReference type="PANTHER" id="PTHR24305">
    <property type="entry name" value="CYTOCHROME P450"/>
    <property type="match status" value="1"/>
</dbReference>
<feature type="binding site" description="axial binding residue" evidence="7">
    <location>
        <position position="432"/>
    </location>
    <ligand>
        <name>heme</name>
        <dbReference type="ChEBI" id="CHEBI:30413"/>
    </ligand>
    <ligandPart>
        <name>Fe</name>
        <dbReference type="ChEBI" id="CHEBI:18248"/>
    </ligandPart>
</feature>
<dbReference type="GO" id="GO:0016705">
    <property type="term" value="F:oxidoreductase activity, acting on paired donors, with incorporation or reduction of molecular oxygen"/>
    <property type="evidence" value="ECO:0007669"/>
    <property type="project" value="InterPro"/>
</dbReference>
<dbReference type="GO" id="GO:0020037">
    <property type="term" value="F:heme binding"/>
    <property type="evidence" value="ECO:0007669"/>
    <property type="project" value="InterPro"/>
</dbReference>
<dbReference type="PRINTS" id="PR00385">
    <property type="entry name" value="P450"/>
</dbReference>
<evidence type="ECO:0000256" key="7">
    <source>
        <dbReference type="PIRSR" id="PIRSR602403-1"/>
    </source>
</evidence>
<dbReference type="Pfam" id="PF00067">
    <property type="entry name" value="p450"/>
    <property type="match status" value="1"/>
</dbReference>
<reference evidence="8" key="1">
    <citation type="submission" date="2021-03" db="EMBL/GenBank/DDBJ databases">
        <title>Revisited historic fungal species revealed as producer of novel bioactive compounds through whole genome sequencing and comparative genomics.</title>
        <authorList>
            <person name="Vignolle G.A."/>
            <person name="Hochenegger N."/>
            <person name="Mach R.L."/>
            <person name="Mach-Aigner A.R."/>
            <person name="Javad Rahimi M."/>
            <person name="Salim K.A."/>
            <person name="Chan C.M."/>
            <person name="Lim L.B.L."/>
            <person name="Cai F."/>
            <person name="Druzhinina I.S."/>
            <person name="U'Ren J.M."/>
            <person name="Derntl C."/>
        </authorList>
    </citation>
    <scope>NUCLEOTIDE SEQUENCE</scope>
    <source>
        <strain evidence="8">TUCIM 5799</strain>
    </source>
</reference>
<evidence type="ECO:0000313" key="9">
    <source>
        <dbReference type="Proteomes" id="UP000829685"/>
    </source>
</evidence>
<dbReference type="InterPro" id="IPR001128">
    <property type="entry name" value="Cyt_P450"/>
</dbReference>
<dbReference type="AlphaFoldDB" id="A0A9P9WFE2"/>
<dbReference type="EMBL" id="JAFIMR010000031">
    <property type="protein sequence ID" value="KAI1860429.1"/>
    <property type="molecule type" value="Genomic_DNA"/>
</dbReference>
<name>A0A9P9WFE2_9PEZI</name>
<organism evidence="8 9">
    <name type="scientific">Neoarthrinium moseri</name>
    <dbReference type="NCBI Taxonomy" id="1658444"/>
    <lineage>
        <taxon>Eukaryota</taxon>
        <taxon>Fungi</taxon>
        <taxon>Dikarya</taxon>
        <taxon>Ascomycota</taxon>
        <taxon>Pezizomycotina</taxon>
        <taxon>Sordariomycetes</taxon>
        <taxon>Xylariomycetidae</taxon>
        <taxon>Amphisphaeriales</taxon>
        <taxon>Apiosporaceae</taxon>
        <taxon>Neoarthrinium</taxon>
    </lineage>
</organism>
<dbReference type="GO" id="GO:0004497">
    <property type="term" value="F:monooxygenase activity"/>
    <property type="evidence" value="ECO:0007669"/>
    <property type="project" value="UniProtKB-KW"/>
</dbReference>
<evidence type="ECO:0000256" key="3">
    <source>
        <dbReference type="ARBA" id="ARBA00022617"/>
    </source>
</evidence>